<dbReference type="PANTHER" id="PTHR31451:SF39">
    <property type="entry name" value="MANNAN ENDO-1,4-BETA-MANNOSIDASE 1"/>
    <property type="match status" value="1"/>
</dbReference>
<evidence type="ECO:0000313" key="13">
    <source>
        <dbReference type="EMBL" id="KAF9466797.1"/>
    </source>
</evidence>
<feature type="region of interest" description="Disordered" evidence="9">
    <location>
        <begin position="474"/>
        <end position="501"/>
    </location>
</feature>
<dbReference type="EC" id="3.2.1.78" evidence="4"/>
<dbReference type="InterPro" id="IPR045053">
    <property type="entry name" value="MAN-like"/>
</dbReference>
<keyword evidence="10" id="KW-0472">Membrane</keyword>
<keyword evidence="5" id="KW-0964">Secreted</keyword>
<comment type="similarity">
    <text evidence="3">Belongs to the glycosyl hydrolase 5 (cellulase A) family.</text>
</comment>
<dbReference type="InterPro" id="IPR017853">
    <property type="entry name" value="GH"/>
</dbReference>
<dbReference type="OrthoDB" id="406631at2759"/>
<keyword evidence="6 11" id="KW-0732">Signal</keyword>
<evidence type="ECO:0000256" key="9">
    <source>
        <dbReference type="SAM" id="MobiDB-lite"/>
    </source>
</evidence>
<evidence type="ECO:0000256" key="6">
    <source>
        <dbReference type="ARBA" id="ARBA00022729"/>
    </source>
</evidence>
<dbReference type="PANTHER" id="PTHR31451">
    <property type="match status" value="1"/>
</dbReference>
<dbReference type="InterPro" id="IPR001547">
    <property type="entry name" value="Glyco_hydro_5"/>
</dbReference>
<keyword evidence="10" id="KW-1133">Transmembrane helix</keyword>
<evidence type="ECO:0000256" key="7">
    <source>
        <dbReference type="ARBA" id="ARBA00022801"/>
    </source>
</evidence>
<dbReference type="GO" id="GO:0046355">
    <property type="term" value="P:mannan catabolic process"/>
    <property type="evidence" value="ECO:0007669"/>
    <property type="project" value="UniProtKB-ARBA"/>
</dbReference>
<evidence type="ECO:0000256" key="3">
    <source>
        <dbReference type="ARBA" id="ARBA00005641"/>
    </source>
</evidence>
<feature type="region of interest" description="Disordered" evidence="9">
    <location>
        <begin position="525"/>
        <end position="551"/>
    </location>
</feature>
<comment type="subcellular location">
    <subcellularLocation>
        <location evidence="2">Secreted</location>
    </subcellularLocation>
</comment>
<keyword evidence="8" id="KW-0326">Glycosidase</keyword>
<evidence type="ECO:0000256" key="2">
    <source>
        <dbReference type="ARBA" id="ARBA00004613"/>
    </source>
</evidence>
<feature type="compositionally biased region" description="Low complexity" evidence="9">
    <location>
        <begin position="477"/>
        <end position="488"/>
    </location>
</feature>
<dbReference type="AlphaFoldDB" id="A0A9P5YDF4"/>
<reference evidence="13" key="1">
    <citation type="submission" date="2020-11" db="EMBL/GenBank/DDBJ databases">
        <authorList>
            <consortium name="DOE Joint Genome Institute"/>
            <person name="Ahrendt S."/>
            <person name="Riley R."/>
            <person name="Andreopoulos W."/>
            <person name="Labutti K."/>
            <person name="Pangilinan J."/>
            <person name="Ruiz-Duenas F.J."/>
            <person name="Barrasa J.M."/>
            <person name="Sanchez-Garcia M."/>
            <person name="Camarero S."/>
            <person name="Miyauchi S."/>
            <person name="Serrano A."/>
            <person name="Linde D."/>
            <person name="Babiker R."/>
            <person name="Drula E."/>
            <person name="Ayuso-Fernandez I."/>
            <person name="Pacheco R."/>
            <person name="Padilla G."/>
            <person name="Ferreira P."/>
            <person name="Barriuso J."/>
            <person name="Kellner H."/>
            <person name="Castanera R."/>
            <person name="Alfaro M."/>
            <person name="Ramirez L."/>
            <person name="Pisabarro A.G."/>
            <person name="Kuo A."/>
            <person name="Tritt A."/>
            <person name="Lipzen A."/>
            <person name="He G."/>
            <person name="Yan M."/>
            <person name="Ng V."/>
            <person name="Cullen D."/>
            <person name="Martin F."/>
            <person name="Rosso M.-N."/>
            <person name="Henrissat B."/>
            <person name="Hibbett D."/>
            <person name="Martinez A.T."/>
            <person name="Grigoriev I.V."/>
        </authorList>
    </citation>
    <scope>NUCLEOTIDE SEQUENCE</scope>
    <source>
        <strain evidence="13">CBS 247.69</strain>
    </source>
</reference>
<proteinExistence type="inferred from homology"/>
<dbReference type="Proteomes" id="UP000807353">
    <property type="component" value="Unassembled WGS sequence"/>
</dbReference>
<evidence type="ECO:0000256" key="10">
    <source>
        <dbReference type="SAM" id="Phobius"/>
    </source>
</evidence>
<protein>
    <recommendedName>
        <fullName evidence="4">mannan endo-1,4-beta-mannosidase</fullName>
        <ecNumber evidence="4">3.2.1.78</ecNumber>
    </recommendedName>
</protein>
<feature type="signal peptide" evidence="11">
    <location>
        <begin position="1"/>
        <end position="28"/>
    </location>
</feature>
<gene>
    <name evidence="13" type="ORF">BDZ94DRAFT_1288085</name>
</gene>
<dbReference type="EMBL" id="MU150240">
    <property type="protein sequence ID" value="KAF9466797.1"/>
    <property type="molecule type" value="Genomic_DNA"/>
</dbReference>
<evidence type="ECO:0000256" key="4">
    <source>
        <dbReference type="ARBA" id="ARBA00012706"/>
    </source>
</evidence>
<evidence type="ECO:0000259" key="12">
    <source>
        <dbReference type="Pfam" id="PF26410"/>
    </source>
</evidence>
<feature type="transmembrane region" description="Helical" evidence="10">
    <location>
        <begin position="558"/>
        <end position="579"/>
    </location>
</feature>
<feature type="domain" description="Glycoside hydrolase family 5" evidence="12">
    <location>
        <begin position="39"/>
        <end position="266"/>
    </location>
</feature>
<comment type="catalytic activity">
    <reaction evidence="1">
        <text>Random hydrolysis of (1-&gt;4)-beta-D-mannosidic linkages in mannans, galactomannans and glucomannans.</text>
        <dbReference type="EC" id="3.2.1.78"/>
    </reaction>
</comment>
<comment type="caution">
    <text evidence="13">The sequence shown here is derived from an EMBL/GenBank/DDBJ whole genome shotgun (WGS) entry which is preliminary data.</text>
</comment>
<organism evidence="13 14">
    <name type="scientific">Collybia nuda</name>
    <dbReference type="NCBI Taxonomy" id="64659"/>
    <lineage>
        <taxon>Eukaryota</taxon>
        <taxon>Fungi</taxon>
        <taxon>Dikarya</taxon>
        <taxon>Basidiomycota</taxon>
        <taxon>Agaricomycotina</taxon>
        <taxon>Agaricomycetes</taxon>
        <taxon>Agaricomycetidae</taxon>
        <taxon>Agaricales</taxon>
        <taxon>Tricholomatineae</taxon>
        <taxon>Clitocybaceae</taxon>
        <taxon>Collybia</taxon>
    </lineage>
</organism>
<keyword evidence="10" id="KW-0812">Transmembrane</keyword>
<dbReference type="SUPFAM" id="SSF51445">
    <property type="entry name" value="(Trans)glycosidases"/>
    <property type="match status" value="1"/>
</dbReference>
<keyword evidence="7 13" id="KW-0378">Hydrolase</keyword>
<name>A0A9P5YDF4_9AGAR</name>
<evidence type="ECO:0000256" key="1">
    <source>
        <dbReference type="ARBA" id="ARBA00001678"/>
    </source>
</evidence>
<evidence type="ECO:0000256" key="5">
    <source>
        <dbReference type="ARBA" id="ARBA00022525"/>
    </source>
</evidence>
<feature type="compositionally biased region" description="Pro residues" evidence="9">
    <location>
        <begin position="532"/>
        <end position="542"/>
    </location>
</feature>
<sequence length="580" mass="63107">MMWRSFPQLSLALLALRACAVNLKPTRAVKGNIDVSASPFITVQNGEFFVNGSRFAFVGTNAYWLHTLNTDGDIDKTLADIASTGVKIVRAWAFNDVDTIPEAGTWFQHISNNGTITINNGTNGLQKLDTMVQLAQKHGLYLLLSLTNNWSLARNTTVLRNILSNDYGGMDSYVRQLSSNLEHDQFYKNVTIIGTFKNYISHVVSRYKNNPSILGWEIANDARCNSTLPASSQCNSTTITSWHSNIAQHILMEDPNHLVSSGNQGFFCFGCPKLFQKGTSPSPSQIPPISVTPLPPRHILNEKQDMSLGRYEVKKSDTSFVRRQQNANLGASFDGTFGVDSEDILSIPEIGFGSFQLFPDQENYGPVNLTLSPLNRTFQVGVDWIQRHIATGLDTGKPVTLLGFGLVTLDNIPAYVPFGSDNASTESIQQPFGVTDSQRDQSCRLWLGAAIFGGLRGIIQYQWGQANLTAQAGTAIPPSSNSSGTTSNQDETGLSPNDGYSILGTSHEEAIGILKTAAEQMSLTISSSSQPPLAPQPSPTPSPQAQQPSSGMRQLQGFSIFACILSMLVGTLWISLFLVV</sequence>
<evidence type="ECO:0000313" key="14">
    <source>
        <dbReference type="Proteomes" id="UP000807353"/>
    </source>
</evidence>
<dbReference type="GO" id="GO:0005576">
    <property type="term" value="C:extracellular region"/>
    <property type="evidence" value="ECO:0007669"/>
    <property type="project" value="UniProtKB-SubCell"/>
</dbReference>
<dbReference type="GO" id="GO:0016985">
    <property type="term" value="F:mannan endo-1,4-beta-mannosidase activity"/>
    <property type="evidence" value="ECO:0007669"/>
    <property type="project" value="UniProtKB-EC"/>
</dbReference>
<dbReference type="Pfam" id="PF26410">
    <property type="entry name" value="GH5_mannosidase"/>
    <property type="match status" value="1"/>
</dbReference>
<keyword evidence="14" id="KW-1185">Reference proteome</keyword>
<evidence type="ECO:0000256" key="8">
    <source>
        <dbReference type="ARBA" id="ARBA00023295"/>
    </source>
</evidence>
<feature type="chain" id="PRO_5040400037" description="mannan endo-1,4-beta-mannosidase" evidence="11">
    <location>
        <begin position="29"/>
        <end position="580"/>
    </location>
</feature>
<accession>A0A9P5YDF4</accession>
<evidence type="ECO:0000256" key="11">
    <source>
        <dbReference type="SAM" id="SignalP"/>
    </source>
</evidence>
<dbReference type="Gene3D" id="3.20.20.80">
    <property type="entry name" value="Glycosidases"/>
    <property type="match status" value="1"/>
</dbReference>